<dbReference type="Pfam" id="PF22564">
    <property type="entry name" value="HAAS"/>
    <property type="match status" value="1"/>
</dbReference>
<dbReference type="EMBL" id="LGCK01000014">
    <property type="protein sequence ID" value="KPL70632.1"/>
    <property type="molecule type" value="Genomic_DNA"/>
</dbReference>
<name>A0A0P6WVU8_9CHLR</name>
<evidence type="ECO:0000313" key="2">
    <source>
        <dbReference type="EMBL" id="KPL70632.1"/>
    </source>
</evidence>
<reference evidence="2 3" key="1">
    <citation type="submission" date="2015-07" db="EMBL/GenBank/DDBJ databases">
        <title>Genome sequence of Leptolinea tardivitalis DSM 16556.</title>
        <authorList>
            <person name="Hemp J."/>
            <person name="Ward L.M."/>
            <person name="Pace L.A."/>
            <person name="Fischer W.W."/>
        </authorList>
    </citation>
    <scope>NUCLEOTIDE SEQUENCE [LARGE SCALE GENOMIC DNA]</scope>
    <source>
        <strain evidence="2 3">YMTK-2</strain>
    </source>
</reference>
<organism evidence="2 3">
    <name type="scientific">Leptolinea tardivitalis</name>
    <dbReference type="NCBI Taxonomy" id="229920"/>
    <lineage>
        <taxon>Bacteria</taxon>
        <taxon>Bacillati</taxon>
        <taxon>Chloroflexota</taxon>
        <taxon>Anaerolineae</taxon>
        <taxon>Anaerolineales</taxon>
        <taxon>Anaerolineaceae</taxon>
        <taxon>Leptolinea</taxon>
    </lineage>
</organism>
<feature type="transmembrane region" description="Helical" evidence="1">
    <location>
        <begin position="127"/>
        <end position="149"/>
    </location>
</feature>
<feature type="transmembrane region" description="Helical" evidence="1">
    <location>
        <begin position="82"/>
        <end position="107"/>
    </location>
</feature>
<feature type="transmembrane region" description="Helical" evidence="1">
    <location>
        <begin position="254"/>
        <end position="277"/>
    </location>
</feature>
<dbReference type="STRING" id="229920.ADM99_16160"/>
<keyword evidence="1" id="KW-1133">Transmembrane helix</keyword>
<accession>A0A0P6WVU8</accession>
<keyword evidence="3" id="KW-1185">Reference proteome</keyword>
<proteinExistence type="predicted"/>
<keyword evidence="1" id="KW-0812">Transmembrane</keyword>
<dbReference type="Proteomes" id="UP000050430">
    <property type="component" value="Unassembled WGS sequence"/>
</dbReference>
<protein>
    <submittedName>
        <fullName evidence="2">Uncharacterized protein</fullName>
    </submittedName>
</protein>
<evidence type="ECO:0000313" key="3">
    <source>
        <dbReference type="Proteomes" id="UP000050430"/>
    </source>
</evidence>
<dbReference type="OrthoDB" id="164309at2"/>
<keyword evidence="1" id="KW-0472">Membrane</keyword>
<feature type="transmembrane region" description="Helical" evidence="1">
    <location>
        <begin position="183"/>
        <end position="204"/>
    </location>
</feature>
<evidence type="ECO:0000256" key="1">
    <source>
        <dbReference type="SAM" id="Phobius"/>
    </source>
</evidence>
<dbReference type="RefSeq" id="WP_062422545.1">
    <property type="nucleotide sequence ID" value="NZ_BBYA01000010.1"/>
</dbReference>
<gene>
    <name evidence="2" type="ORF">ADM99_16160</name>
</gene>
<feature type="transmembrane region" description="Helical" evidence="1">
    <location>
        <begin position="297"/>
        <end position="321"/>
    </location>
</feature>
<dbReference type="AlphaFoldDB" id="A0A0P6WVU8"/>
<sequence length="336" mass="37496">MSLIDTYIERVGENLPARDRADIQKEIRSILEDTLENRSQSAGRPVDDEMIAEVLREFGTPRKVAASYLPPRYLIGPRLYPTFILAARVILGIVALVGIITTSVALTQQPFTIESGIEFTLKRLLELLGSLLSVFGNLVFVFAIVEWALSQAKTENEDTWDPRSLSGEASRDIVKPWSQVPDIVLTLVALLIFNVFAQKFGAYFNDAAGQPVFVAALSPVFFTYLPWFNLIWVLSLGLNFALIRTGKWQPWSRWFQIALDTASIILLFVMVTGRSIVLDASDKLNQMGYTGQQIAGIFTGIGIGLKALFIVLIVVTGIELIQNLIRMFWKKGPEIL</sequence>
<comment type="caution">
    <text evidence="2">The sequence shown here is derived from an EMBL/GenBank/DDBJ whole genome shotgun (WGS) entry which is preliminary data.</text>
</comment>